<accession>A0A8S5PL26</accession>
<organism evidence="2">
    <name type="scientific">Siphoviridae sp. ctOSJ35</name>
    <dbReference type="NCBI Taxonomy" id="2825479"/>
    <lineage>
        <taxon>Viruses</taxon>
        <taxon>Duplodnaviria</taxon>
        <taxon>Heunggongvirae</taxon>
        <taxon>Uroviricota</taxon>
        <taxon>Caudoviricetes</taxon>
    </lineage>
</organism>
<evidence type="ECO:0000313" key="2">
    <source>
        <dbReference type="EMBL" id="DAE07277.1"/>
    </source>
</evidence>
<name>A0A8S5PL26_9CAUD</name>
<evidence type="ECO:0000259" key="1">
    <source>
        <dbReference type="Pfam" id="PF19789"/>
    </source>
</evidence>
<proteinExistence type="predicted"/>
<sequence>MPSGYFGVNNTARKIQNIYIGQNNIASQVKKAYIGDQNGVARLWYQSIVPISELPVGSVVKGIYGSKEFIIVHQGNPNTSIYLSDCNGTWIMAKNCIAARLYNSTRNSLFTSSPICDWLNNTFYNQLTIKKYVKTATIPYYNVSADRNNAYTLNNGFSTKIFLLSAVEAGFYNQRYDSDDTSIYDKDGAKLDYFDKTNNASSKRVATYNGTAVEWWMRTPRKAQWPGYQCVKPQTNGAYGHGRTNETYGIRPVMILPNDILVDSNGTVLQQTLNEYLWDYSIGQTVKIDVNGQKLTWRIVHRGNPDTSKYDSNCNGVWLMLDALYETSRMNGIQYPDSDVDSYLNTTFYNMIGTDSNVKDYIRTATIPYVHVTRNDDDSFSYQLYALSNGISRRVFTPSPIELGQSVHYNQYTDGAKLDYFDSAASKRIKTLNGVPTEYWTRTAPAWDSGQFYTVTSSGNQGHSYSTSDTHGVLPCIIMRDDALIKDGVIIGNE</sequence>
<feature type="domain" description="DUF6273" evidence="1">
    <location>
        <begin position="315"/>
        <end position="478"/>
    </location>
</feature>
<feature type="domain" description="DUF6273" evidence="1">
    <location>
        <begin position="87"/>
        <end position="257"/>
    </location>
</feature>
<dbReference type="Pfam" id="PF19789">
    <property type="entry name" value="DUF6273"/>
    <property type="match status" value="2"/>
</dbReference>
<reference evidence="2" key="1">
    <citation type="journal article" date="2021" name="Proc. Natl. Acad. Sci. U.S.A.">
        <title>A Catalog of Tens of Thousands of Viruses from Human Metagenomes Reveals Hidden Associations with Chronic Diseases.</title>
        <authorList>
            <person name="Tisza M.J."/>
            <person name="Buck C.B."/>
        </authorList>
    </citation>
    <scope>NUCLEOTIDE SEQUENCE</scope>
    <source>
        <strain evidence="2">CtOSJ35</strain>
    </source>
</reference>
<protein>
    <recommendedName>
        <fullName evidence="1">DUF6273 domain-containing protein</fullName>
    </recommendedName>
</protein>
<dbReference type="InterPro" id="IPR046240">
    <property type="entry name" value="DUF6273"/>
</dbReference>
<dbReference type="EMBL" id="BK015447">
    <property type="protein sequence ID" value="DAE07277.1"/>
    <property type="molecule type" value="Genomic_DNA"/>
</dbReference>